<reference evidence="2 3" key="1">
    <citation type="journal article" date="2007" name="Science">
        <title>Sea anemone genome reveals ancestral eumetazoan gene repertoire and genomic organization.</title>
        <authorList>
            <person name="Putnam N.H."/>
            <person name="Srivastava M."/>
            <person name="Hellsten U."/>
            <person name="Dirks B."/>
            <person name="Chapman J."/>
            <person name="Salamov A."/>
            <person name="Terry A."/>
            <person name="Shapiro H."/>
            <person name="Lindquist E."/>
            <person name="Kapitonov V.V."/>
            <person name="Jurka J."/>
            <person name="Genikhovich G."/>
            <person name="Grigoriev I.V."/>
            <person name="Lucas S.M."/>
            <person name="Steele R.E."/>
            <person name="Finnerty J.R."/>
            <person name="Technau U."/>
            <person name="Martindale M.Q."/>
            <person name="Rokhsar D.S."/>
        </authorList>
    </citation>
    <scope>NUCLEOTIDE SEQUENCE [LARGE SCALE GENOMIC DNA]</scope>
    <source>
        <strain evidence="3">CH2 X CH6</strain>
    </source>
</reference>
<dbReference type="Proteomes" id="UP000001593">
    <property type="component" value="Unassembled WGS sequence"/>
</dbReference>
<feature type="transmembrane region" description="Helical" evidence="1">
    <location>
        <begin position="238"/>
        <end position="258"/>
    </location>
</feature>
<name>A7SCF1_NEMVE</name>
<dbReference type="HOGENOM" id="CLU_931555_0_0_1"/>
<keyword evidence="3" id="KW-1185">Reference proteome</keyword>
<feature type="transmembrane region" description="Helical" evidence="1">
    <location>
        <begin position="270"/>
        <end position="292"/>
    </location>
</feature>
<dbReference type="InParanoid" id="A7SCF1"/>
<keyword evidence="1" id="KW-0472">Membrane</keyword>
<gene>
    <name evidence="2" type="ORF">NEMVEDRAFT_v1g244285</name>
</gene>
<dbReference type="AlphaFoldDB" id="A7SCF1"/>
<evidence type="ECO:0000313" key="2">
    <source>
        <dbReference type="EMBL" id="EDO38592.1"/>
    </source>
</evidence>
<evidence type="ECO:0000256" key="1">
    <source>
        <dbReference type="SAM" id="Phobius"/>
    </source>
</evidence>
<organism evidence="2 3">
    <name type="scientific">Nematostella vectensis</name>
    <name type="common">Starlet sea anemone</name>
    <dbReference type="NCBI Taxonomy" id="45351"/>
    <lineage>
        <taxon>Eukaryota</taxon>
        <taxon>Metazoa</taxon>
        <taxon>Cnidaria</taxon>
        <taxon>Anthozoa</taxon>
        <taxon>Hexacorallia</taxon>
        <taxon>Actiniaria</taxon>
        <taxon>Edwardsiidae</taxon>
        <taxon>Nematostella</taxon>
    </lineage>
</organism>
<proteinExistence type="predicted"/>
<evidence type="ECO:0000313" key="3">
    <source>
        <dbReference type="Proteomes" id="UP000001593"/>
    </source>
</evidence>
<accession>A7SCF1</accession>
<dbReference type="EMBL" id="DS469623">
    <property type="protein sequence ID" value="EDO38592.1"/>
    <property type="molecule type" value="Genomic_DNA"/>
</dbReference>
<keyword evidence="1" id="KW-0812">Transmembrane</keyword>
<keyword evidence="1" id="KW-1133">Transmembrane helix</keyword>
<protein>
    <submittedName>
        <fullName evidence="2">Uncharacterized protein</fullName>
    </submittedName>
</protein>
<sequence>MGCAVSRLCLAQPPKLLVVEEPVLQKPSIKLCAPENVCKTFADVGDKVVVYVDFGLSWRPCSLRVANHHGIRKMAASAACFDDDEEQRPDRYRYEIMVAGQITELKLVHPADQSSSSFKAWLRLPDDDYGGYTEGLCIPIRLPYTDQDGKTYKEVSEFDVEQASAVLFQPLWSQLKKHNRDSIVYETMCRSGSILKGVGYGSMDPRQGIPQGGVDEEDALHIASIDAEAARDEERRRLLAPVPLVVLAMLTFFAQFRFQGCYTTDNISVLVPNGAAVLAAIFLVWYIIWGLIQKTPFME</sequence>